<sequence length="85" mass="10161">MEKINCFKIGEQLFRGVKNFSHRNDHTIIIEPSSYPTRSFIENISKFNRFEEVKVHIEGNEEWRTLSGPFHFEEYLGLLIFKKVI</sequence>
<geneLocation type="plasmid" evidence="2">
    <name>pldw-31</name>
</geneLocation>
<protein>
    <submittedName>
        <fullName evidence="1">Uncharacterized protein</fullName>
    </submittedName>
</protein>
<dbReference type="AlphaFoldDB" id="A0A410MJH8"/>
<dbReference type="Proteomes" id="UP000287756">
    <property type="component" value="Plasmid pLDW-31"/>
</dbReference>
<accession>A0A410MJH8</accession>
<evidence type="ECO:0000313" key="2">
    <source>
        <dbReference type="Proteomes" id="UP000287756"/>
    </source>
</evidence>
<dbReference type="EMBL" id="CP026119">
    <property type="protein sequence ID" value="QAS54828.1"/>
    <property type="molecule type" value="Genomic_DNA"/>
</dbReference>
<dbReference type="KEGG" id="hli:HLI_21485"/>
<name>A0A410MJH8_9BACI</name>
<dbReference type="RefSeq" id="WP_128527057.1">
    <property type="nucleotide sequence ID" value="NZ_CP026119.1"/>
</dbReference>
<organism evidence="1 2">
    <name type="scientific">Halobacillus litoralis</name>
    <dbReference type="NCBI Taxonomy" id="45668"/>
    <lineage>
        <taxon>Bacteria</taxon>
        <taxon>Bacillati</taxon>
        <taxon>Bacillota</taxon>
        <taxon>Bacilli</taxon>
        <taxon>Bacillales</taxon>
        <taxon>Bacillaceae</taxon>
        <taxon>Halobacillus</taxon>
    </lineage>
</organism>
<evidence type="ECO:0000313" key="1">
    <source>
        <dbReference type="EMBL" id="QAS54828.1"/>
    </source>
</evidence>
<keyword evidence="1" id="KW-0614">Plasmid</keyword>
<proteinExistence type="predicted"/>
<reference evidence="1 2" key="1">
    <citation type="submission" date="2018-01" db="EMBL/GenBank/DDBJ databases">
        <title>The whole genome sequencing and assembly of Halobacillus litoralis ERB031 strain.</title>
        <authorList>
            <person name="Lee S.-J."/>
            <person name="Park M.-K."/>
            <person name="Kim J.-Y."/>
            <person name="Lee Y.-J."/>
            <person name="Yi H."/>
            <person name="Bahn Y.-S."/>
            <person name="Kim J.F."/>
            <person name="Lee D.-W."/>
        </authorList>
    </citation>
    <scope>NUCLEOTIDE SEQUENCE [LARGE SCALE GENOMIC DNA]</scope>
    <source>
        <strain evidence="1 2">ERB 031</strain>
        <plasmid evidence="2">pldw-31</plasmid>
    </source>
</reference>
<gene>
    <name evidence="1" type="ORF">HLI_21485</name>
</gene>